<proteinExistence type="predicted"/>
<dbReference type="Proteomes" id="UP001221757">
    <property type="component" value="Unassembled WGS sequence"/>
</dbReference>
<accession>A0AAD7GJU3</accession>
<evidence type="ECO:0000313" key="2">
    <source>
        <dbReference type="EMBL" id="KAJ7694176.1"/>
    </source>
</evidence>
<reference evidence="2" key="1">
    <citation type="submission" date="2023-03" db="EMBL/GenBank/DDBJ databases">
        <title>Massive genome expansion in bonnet fungi (Mycena s.s.) driven by repeated elements and novel gene families across ecological guilds.</title>
        <authorList>
            <consortium name="Lawrence Berkeley National Laboratory"/>
            <person name="Harder C.B."/>
            <person name="Miyauchi S."/>
            <person name="Viragh M."/>
            <person name="Kuo A."/>
            <person name="Thoen E."/>
            <person name="Andreopoulos B."/>
            <person name="Lu D."/>
            <person name="Skrede I."/>
            <person name="Drula E."/>
            <person name="Henrissat B."/>
            <person name="Morin E."/>
            <person name="Kohler A."/>
            <person name="Barry K."/>
            <person name="LaButti K."/>
            <person name="Morin E."/>
            <person name="Salamov A."/>
            <person name="Lipzen A."/>
            <person name="Mereny Z."/>
            <person name="Hegedus B."/>
            <person name="Baldrian P."/>
            <person name="Stursova M."/>
            <person name="Weitz H."/>
            <person name="Taylor A."/>
            <person name="Grigoriev I.V."/>
            <person name="Nagy L.G."/>
            <person name="Martin F."/>
            <person name="Kauserud H."/>
        </authorList>
    </citation>
    <scope>NUCLEOTIDE SEQUENCE</scope>
    <source>
        <strain evidence="2">CBHHK067</strain>
    </source>
</reference>
<dbReference type="AlphaFoldDB" id="A0AAD7GJU3"/>
<comment type="caution">
    <text evidence="2">The sequence shown here is derived from an EMBL/GenBank/DDBJ whole genome shotgun (WGS) entry which is preliminary data.</text>
</comment>
<sequence>MGASSSKATKSLPKRVTTPPWSGARAPRPTDPLAEAANQSKNDATLERDPQFLSKLSQLGPVRVDHHMHAVRPAALANQMFNSRVQSEAEAASPTPTQNRVQASTLSHLLDERKSIRTKRDMEFLAKRYGVDLEKLDAIAEFISTPSVHRNSVVRVAGKDGEERQLMKAVWMEPRFKDAAPI</sequence>
<protein>
    <submittedName>
        <fullName evidence="2">Uncharacterized protein</fullName>
    </submittedName>
</protein>
<feature type="region of interest" description="Disordered" evidence="1">
    <location>
        <begin position="1"/>
        <end position="49"/>
    </location>
</feature>
<name>A0AAD7GJU3_MYCRO</name>
<gene>
    <name evidence="2" type="ORF">B0H17DRAFT_1058052</name>
</gene>
<dbReference type="EMBL" id="JARKIE010000043">
    <property type="protein sequence ID" value="KAJ7694176.1"/>
    <property type="molecule type" value="Genomic_DNA"/>
</dbReference>
<evidence type="ECO:0000256" key="1">
    <source>
        <dbReference type="SAM" id="MobiDB-lite"/>
    </source>
</evidence>
<evidence type="ECO:0000313" key="3">
    <source>
        <dbReference type="Proteomes" id="UP001221757"/>
    </source>
</evidence>
<keyword evidence="3" id="KW-1185">Reference proteome</keyword>
<organism evidence="2 3">
    <name type="scientific">Mycena rosella</name>
    <name type="common">Pink bonnet</name>
    <name type="synonym">Agaricus rosellus</name>
    <dbReference type="NCBI Taxonomy" id="1033263"/>
    <lineage>
        <taxon>Eukaryota</taxon>
        <taxon>Fungi</taxon>
        <taxon>Dikarya</taxon>
        <taxon>Basidiomycota</taxon>
        <taxon>Agaricomycotina</taxon>
        <taxon>Agaricomycetes</taxon>
        <taxon>Agaricomycetidae</taxon>
        <taxon>Agaricales</taxon>
        <taxon>Marasmiineae</taxon>
        <taxon>Mycenaceae</taxon>
        <taxon>Mycena</taxon>
    </lineage>
</organism>